<evidence type="ECO:0000313" key="3">
    <source>
        <dbReference type="EMBL" id="MBK0399962.1"/>
    </source>
</evidence>
<proteinExistence type="predicted"/>
<reference evidence="3" key="1">
    <citation type="submission" date="2020-12" db="EMBL/GenBank/DDBJ databases">
        <title>Bacterial taxonomy.</title>
        <authorList>
            <person name="Pan X."/>
        </authorList>
    </citation>
    <scope>NUCLEOTIDE SEQUENCE</scope>
    <source>
        <strain evidence="3">M0105</strain>
    </source>
</reference>
<accession>A0A8J7SDB7</accession>
<gene>
    <name evidence="3" type="ORF">H0I76_12240</name>
</gene>
<dbReference type="GO" id="GO:0061522">
    <property type="term" value="F:1,4-dihydroxy-2-naphthoyl-CoA thioesterase activity"/>
    <property type="evidence" value="ECO:0007669"/>
    <property type="project" value="TreeGrafter"/>
</dbReference>
<dbReference type="AlphaFoldDB" id="A0A8J7SDB7"/>
<protein>
    <submittedName>
        <fullName evidence="3">PaaI family thioesterase</fullName>
    </submittedName>
</protein>
<evidence type="ECO:0000259" key="2">
    <source>
        <dbReference type="Pfam" id="PF03061"/>
    </source>
</evidence>
<dbReference type="Proteomes" id="UP000655420">
    <property type="component" value="Unassembled WGS sequence"/>
</dbReference>
<organism evidence="3 4">
    <name type="scientific">Thermohalobaculum xanthum</name>
    <dbReference type="NCBI Taxonomy" id="2753746"/>
    <lineage>
        <taxon>Bacteria</taxon>
        <taxon>Pseudomonadati</taxon>
        <taxon>Pseudomonadota</taxon>
        <taxon>Alphaproteobacteria</taxon>
        <taxon>Rhodobacterales</taxon>
        <taxon>Paracoccaceae</taxon>
        <taxon>Thermohalobaculum</taxon>
    </lineage>
</organism>
<dbReference type="PANTHER" id="PTHR43240:SF7">
    <property type="entry name" value="BLR7284 PROTEIN"/>
    <property type="match status" value="1"/>
</dbReference>
<feature type="domain" description="Thioesterase" evidence="2">
    <location>
        <begin position="53"/>
        <end position="124"/>
    </location>
</feature>
<dbReference type="InterPro" id="IPR029069">
    <property type="entry name" value="HotDog_dom_sf"/>
</dbReference>
<dbReference type="InterPro" id="IPR003736">
    <property type="entry name" value="PAAI_dom"/>
</dbReference>
<comment type="caution">
    <text evidence="3">The sequence shown here is derived from an EMBL/GenBank/DDBJ whole genome shotgun (WGS) entry which is preliminary data.</text>
</comment>
<dbReference type="CDD" id="cd03443">
    <property type="entry name" value="PaaI_thioesterase"/>
    <property type="match status" value="1"/>
</dbReference>
<dbReference type="Gene3D" id="3.10.129.10">
    <property type="entry name" value="Hotdog Thioesterase"/>
    <property type="match status" value="1"/>
</dbReference>
<dbReference type="Pfam" id="PF03061">
    <property type="entry name" value="4HBT"/>
    <property type="match status" value="1"/>
</dbReference>
<keyword evidence="1" id="KW-0378">Hydrolase</keyword>
<dbReference type="PANTHER" id="PTHR43240">
    <property type="entry name" value="1,4-DIHYDROXY-2-NAPHTHOYL-COA THIOESTERASE 1"/>
    <property type="match status" value="1"/>
</dbReference>
<keyword evidence="4" id="KW-1185">Reference proteome</keyword>
<dbReference type="NCBIfam" id="TIGR00369">
    <property type="entry name" value="unchar_dom_1"/>
    <property type="match status" value="1"/>
</dbReference>
<dbReference type="InterPro" id="IPR006683">
    <property type="entry name" value="Thioestr_dom"/>
</dbReference>
<dbReference type="EMBL" id="JAEHHL010000007">
    <property type="protein sequence ID" value="MBK0399962.1"/>
    <property type="molecule type" value="Genomic_DNA"/>
</dbReference>
<evidence type="ECO:0000256" key="1">
    <source>
        <dbReference type="ARBA" id="ARBA00022801"/>
    </source>
</evidence>
<dbReference type="GO" id="GO:0005829">
    <property type="term" value="C:cytosol"/>
    <property type="evidence" value="ECO:0007669"/>
    <property type="project" value="TreeGrafter"/>
</dbReference>
<name>A0A8J7SDB7_9RHOB</name>
<sequence length="149" mass="15557">MQGSGISGPGGGAVMEGIPFCREIGMRLHSAKDSVALLSVPYDERLVGDPQTGVMQGGVITALLDTACGSAVMAAPARLRSTATLDLRIDYMRPAQPGKTVMARAECYRMTRTIGFARAVAYHDAPEDPIASAAATFILDRVAAEAGDD</sequence>
<evidence type="ECO:0000313" key="4">
    <source>
        <dbReference type="Proteomes" id="UP000655420"/>
    </source>
</evidence>
<dbReference type="SUPFAM" id="SSF54637">
    <property type="entry name" value="Thioesterase/thiol ester dehydrase-isomerase"/>
    <property type="match status" value="1"/>
</dbReference>